<proteinExistence type="predicted"/>
<evidence type="ECO:0000313" key="4">
    <source>
        <dbReference type="EMBL" id="SDT28068.1"/>
    </source>
</evidence>
<dbReference type="InterPro" id="IPR039445">
    <property type="entry name" value="DauR-like_HTH"/>
</dbReference>
<evidence type="ECO:0000256" key="1">
    <source>
        <dbReference type="ARBA" id="ARBA00023125"/>
    </source>
</evidence>
<protein>
    <submittedName>
        <fullName evidence="4">Predicted transcriptional regulator YheO, contains PAS and DNA-binding HTH domains</fullName>
    </submittedName>
</protein>
<dbReference type="InterPro" id="IPR013559">
    <property type="entry name" value="YheO"/>
</dbReference>
<dbReference type="InterPro" id="IPR039446">
    <property type="entry name" value="DauR-like"/>
</dbReference>
<dbReference type="Proteomes" id="UP000199524">
    <property type="component" value="Chromosome I"/>
</dbReference>
<name>A0A1H1Z332_9PSED</name>
<keyword evidence="1 2" id="KW-0238">DNA-binding</keyword>
<accession>A0A1H1Z332</accession>
<dbReference type="Pfam" id="PF13309">
    <property type="entry name" value="HTH_22"/>
    <property type="match status" value="1"/>
</dbReference>
<dbReference type="InterPro" id="IPR001647">
    <property type="entry name" value="HTH_TetR"/>
</dbReference>
<evidence type="ECO:0000259" key="3">
    <source>
        <dbReference type="PROSITE" id="PS50977"/>
    </source>
</evidence>
<organism evidence="4 5">
    <name type="scientific">Pseudomonas asplenii</name>
    <dbReference type="NCBI Taxonomy" id="53407"/>
    <lineage>
        <taxon>Bacteria</taxon>
        <taxon>Pseudomonadati</taxon>
        <taxon>Pseudomonadota</taxon>
        <taxon>Gammaproteobacteria</taxon>
        <taxon>Pseudomonadales</taxon>
        <taxon>Pseudomonadaceae</taxon>
        <taxon>Pseudomonas</taxon>
    </lineage>
</organism>
<dbReference type="RefSeq" id="WP_090209515.1">
    <property type="nucleotide sequence ID" value="NZ_LT629777.1"/>
</dbReference>
<reference evidence="5" key="1">
    <citation type="submission" date="2016-10" db="EMBL/GenBank/DDBJ databases">
        <authorList>
            <person name="Varghese N."/>
            <person name="Submissions S."/>
        </authorList>
    </citation>
    <scope>NUCLEOTIDE SEQUENCE [LARGE SCALE GENOMIC DNA]</scope>
    <source>
        <strain evidence="5">ATCC 23835</strain>
    </source>
</reference>
<evidence type="ECO:0000256" key="2">
    <source>
        <dbReference type="PROSITE-ProRule" id="PRU00335"/>
    </source>
</evidence>
<gene>
    <name evidence="4" type="ORF">SAMN05216598_4797</name>
</gene>
<dbReference type="GO" id="GO:0003677">
    <property type="term" value="F:DNA binding"/>
    <property type="evidence" value="ECO:0007669"/>
    <property type="project" value="UniProtKB-UniRule"/>
</dbReference>
<dbReference type="AlphaFoldDB" id="A0A1H1Z332"/>
<dbReference type="PANTHER" id="PTHR35568">
    <property type="entry name" value="TRANSCRIPTIONAL REGULATOR DAUR"/>
    <property type="match status" value="1"/>
</dbReference>
<sequence length="231" mass="24947">MLKRAKSKPDLVKLSSADQAILQSHATLLDGLAAYLGAGFEFVLHRLDNLDASVIKIINGHLTGRQAGAPITDLALRMLAQINESQHSSAMNYFCRNRNGEPLKSTTLVILGEQGTPIGLLCINFHLNTPLHEILGSFMQSPTGATEVLAENFGADVNETLSLALNTARKKVAETMALSSSGYNKAVINLLHEQGMFKLKGAVIQVARDLGVSRNTVYLHLRSAQDIESSL</sequence>
<keyword evidence="5" id="KW-1185">Reference proteome</keyword>
<dbReference type="EMBL" id="LT629777">
    <property type="protein sequence ID" value="SDT28068.1"/>
    <property type="molecule type" value="Genomic_DNA"/>
</dbReference>
<feature type="DNA-binding region" description="H-T-H motif" evidence="2">
    <location>
        <begin position="202"/>
        <end position="221"/>
    </location>
</feature>
<dbReference type="GeneID" id="300209673"/>
<dbReference type="Pfam" id="PF08348">
    <property type="entry name" value="PAS_6"/>
    <property type="match status" value="1"/>
</dbReference>
<feature type="domain" description="HTH tetR-type" evidence="3">
    <location>
        <begin position="177"/>
        <end position="231"/>
    </location>
</feature>
<dbReference type="PANTHER" id="PTHR35568:SF1">
    <property type="entry name" value="TRANSCRIPTIONAL REGULATOR DAUR"/>
    <property type="match status" value="1"/>
</dbReference>
<evidence type="ECO:0000313" key="5">
    <source>
        <dbReference type="Proteomes" id="UP000199524"/>
    </source>
</evidence>
<dbReference type="PROSITE" id="PS50977">
    <property type="entry name" value="HTH_TETR_2"/>
    <property type="match status" value="1"/>
</dbReference>